<evidence type="ECO:0000313" key="2">
    <source>
        <dbReference type="Proteomes" id="UP000294166"/>
    </source>
</evidence>
<reference evidence="1 2" key="1">
    <citation type="submission" date="2019-02" db="EMBL/GenBank/DDBJ databases">
        <title>Genome sequences of Aliivibrio finisterrensis strains from farmed Atlantic salmon.</title>
        <authorList>
            <person name="Bowman J.P."/>
        </authorList>
    </citation>
    <scope>NUCLEOTIDE SEQUENCE [LARGE SCALE GENOMIC DNA]</scope>
    <source>
        <strain evidence="1 2">A21</strain>
    </source>
</reference>
<keyword evidence="2" id="KW-1185">Reference proteome</keyword>
<gene>
    <name evidence="1" type="ORF">ERW53_10405</name>
</gene>
<dbReference type="EMBL" id="SEZN01000016">
    <property type="protein sequence ID" value="RYU64340.1"/>
    <property type="molecule type" value="Genomic_DNA"/>
</dbReference>
<sequence length="79" mass="9348">METYATQDALECTADQIFYANQDLSKYYKKGHLYEILKVNDGVVYIVDHECLDYAFFQEDVSKFFKKTSYQFPSEPTQH</sequence>
<organism evidence="1 2">
    <name type="scientific">Aliivibrio finisterrensis</name>
    <dbReference type="NCBI Taxonomy" id="511998"/>
    <lineage>
        <taxon>Bacteria</taxon>
        <taxon>Pseudomonadati</taxon>
        <taxon>Pseudomonadota</taxon>
        <taxon>Gammaproteobacteria</taxon>
        <taxon>Vibrionales</taxon>
        <taxon>Vibrionaceae</taxon>
        <taxon>Aliivibrio</taxon>
    </lineage>
</organism>
<evidence type="ECO:0008006" key="3">
    <source>
        <dbReference type="Google" id="ProtNLM"/>
    </source>
</evidence>
<proteinExistence type="predicted"/>
<accession>A0ABY0I634</accession>
<protein>
    <recommendedName>
        <fullName evidence="3">KTSC domain-containing protein</fullName>
    </recommendedName>
</protein>
<name>A0ABY0I634_9GAMM</name>
<comment type="caution">
    <text evidence="1">The sequence shown here is derived from an EMBL/GenBank/DDBJ whole genome shotgun (WGS) entry which is preliminary data.</text>
</comment>
<dbReference type="RefSeq" id="WP_130066503.1">
    <property type="nucleotide sequence ID" value="NZ_SEZN01000016.1"/>
</dbReference>
<dbReference type="Proteomes" id="UP000294166">
    <property type="component" value="Unassembled WGS sequence"/>
</dbReference>
<evidence type="ECO:0000313" key="1">
    <source>
        <dbReference type="EMBL" id="RYU64340.1"/>
    </source>
</evidence>